<accession>A0A7J9BXA4</accession>
<keyword evidence="3" id="KW-1185">Reference proteome</keyword>
<reference evidence="2 3" key="1">
    <citation type="journal article" date="2019" name="Genome Biol. Evol.">
        <title>Insights into the evolution of the New World diploid cottons (Gossypium, subgenus Houzingenia) based on genome sequencing.</title>
        <authorList>
            <person name="Grover C.E."/>
            <person name="Arick M.A. 2nd"/>
            <person name="Thrash A."/>
            <person name="Conover J.L."/>
            <person name="Sanders W.S."/>
            <person name="Peterson D.G."/>
            <person name="Frelichowski J.E."/>
            <person name="Scheffler J.A."/>
            <person name="Scheffler B.E."/>
            <person name="Wendel J.F."/>
        </authorList>
    </citation>
    <scope>NUCLEOTIDE SEQUENCE [LARGE SCALE GENOMIC DNA]</scope>
    <source>
        <strain evidence="2">5</strain>
        <tissue evidence="2">Leaf</tissue>
    </source>
</reference>
<proteinExistence type="predicted"/>
<organism evidence="2 3">
    <name type="scientific">Gossypium gossypioides</name>
    <name type="common">Mexican cotton</name>
    <name type="synonym">Selera gossypioides</name>
    <dbReference type="NCBI Taxonomy" id="34282"/>
    <lineage>
        <taxon>Eukaryota</taxon>
        <taxon>Viridiplantae</taxon>
        <taxon>Streptophyta</taxon>
        <taxon>Embryophyta</taxon>
        <taxon>Tracheophyta</taxon>
        <taxon>Spermatophyta</taxon>
        <taxon>Magnoliopsida</taxon>
        <taxon>eudicotyledons</taxon>
        <taxon>Gunneridae</taxon>
        <taxon>Pentapetalae</taxon>
        <taxon>rosids</taxon>
        <taxon>malvids</taxon>
        <taxon>Malvales</taxon>
        <taxon>Malvaceae</taxon>
        <taxon>Malvoideae</taxon>
        <taxon>Gossypium</taxon>
    </lineage>
</organism>
<dbReference type="GO" id="GO:0003676">
    <property type="term" value="F:nucleic acid binding"/>
    <property type="evidence" value="ECO:0007669"/>
    <property type="project" value="InterPro"/>
</dbReference>
<dbReference type="InterPro" id="IPR002156">
    <property type="entry name" value="RNaseH_domain"/>
</dbReference>
<dbReference type="EMBL" id="JABEZY010000007">
    <property type="protein sequence ID" value="MBA0740812.1"/>
    <property type="molecule type" value="Genomic_DNA"/>
</dbReference>
<sequence>FESQSNRISDEALKIFEAIREANWSDTLPLNGFIDEALEAFRGLQVIKTVKTGGGCVLSIDGAAALPLRPPLLCAVVKGAETGALWRIWKRQNNLLFNGEFGEVSIEQLLNDWCKLNTNGSRHLITGQAFVGGLFQDHRGKCVTSCNRNIGICSPLDVELCAIMDRLDIYWKRGIKQLSVKSDC</sequence>
<dbReference type="GO" id="GO:0004523">
    <property type="term" value="F:RNA-DNA hybrid ribonuclease activity"/>
    <property type="evidence" value="ECO:0007669"/>
    <property type="project" value="InterPro"/>
</dbReference>
<dbReference type="Proteomes" id="UP000593579">
    <property type="component" value="Unassembled WGS sequence"/>
</dbReference>
<dbReference type="AlphaFoldDB" id="A0A7J9BXA4"/>
<name>A0A7J9BXA4_GOSGO</name>
<evidence type="ECO:0000313" key="3">
    <source>
        <dbReference type="Proteomes" id="UP000593579"/>
    </source>
</evidence>
<dbReference type="PANTHER" id="PTHR47723">
    <property type="entry name" value="OS05G0353850 PROTEIN"/>
    <property type="match status" value="1"/>
</dbReference>
<dbReference type="Pfam" id="PF13456">
    <property type="entry name" value="RVT_3"/>
    <property type="match status" value="1"/>
</dbReference>
<protein>
    <recommendedName>
        <fullName evidence="1">RNase H type-1 domain-containing protein</fullName>
    </recommendedName>
</protein>
<feature type="non-terminal residue" evidence="2">
    <location>
        <position position="184"/>
    </location>
</feature>
<dbReference type="InterPro" id="IPR053151">
    <property type="entry name" value="RNase_H-like"/>
</dbReference>
<evidence type="ECO:0000259" key="1">
    <source>
        <dbReference type="Pfam" id="PF13456"/>
    </source>
</evidence>
<comment type="caution">
    <text evidence="2">The sequence shown here is derived from an EMBL/GenBank/DDBJ whole genome shotgun (WGS) entry which is preliminary data.</text>
</comment>
<feature type="domain" description="RNase H type-1" evidence="1">
    <location>
        <begin position="117"/>
        <end position="184"/>
    </location>
</feature>
<dbReference type="PANTHER" id="PTHR47723:SF19">
    <property type="entry name" value="POLYNUCLEOTIDYL TRANSFERASE, RIBONUCLEASE H-LIKE SUPERFAMILY PROTEIN"/>
    <property type="match status" value="1"/>
</dbReference>
<evidence type="ECO:0000313" key="2">
    <source>
        <dbReference type="EMBL" id="MBA0740812.1"/>
    </source>
</evidence>
<dbReference type="OrthoDB" id="1002511at2759"/>
<gene>
    <name evidence="2" type="ORF">Gogos_013998</name>
</gene>